<feature type="domain" description="Starch synthase catalytic" evidence="9">
    <location>
        <begin position="2"/>
        <end position="237"/>
    </location>
</feature>
<reference evidence="10" key="2">
    <citation type="submission" date="2021-04" db="EMBL/GenBank/DDBJ databases">
        <authorList>
            <person name="Gilroy R."/>
        </authorList>
    </citation>
    <scope>NUCLEOTIDE SEQUENCE</scope>
    <source>
        <strain evidence="10">ChiSxjej1B13-11774</strain>
    </source>
</reference>
<evidence type="ECO:0000313" key="11">
    <source>
        <dbReference type="Proteomes" id="UP000824048"/>
    </source>
</evidence>
<dbReference type="PANTHER" id="PTHR45825">
    <property type="entry name" value="GRANULE-BOUND STARCH SYNTHASE 1, CHLOROPLASTIC/AMYLOPLASTIC"/>
    <property type="match status" value="1"/>
</dbReference>
<organism evidence="10 11">
    <name type="scientific">Candidatus Gemmiger excrementigallinarum</name>
    <dbReference type="NCBI Taxonomy" id="2838609"/>
    <lineage>
        <taxon>Bacteria</taxon>
        <taxon>Bacillati</taxon>
        <taxon>Bacillota</taxon>
        <taxon>Clostridia</taxon>
        <taxon>Eubacteriales</taxon>
        <taxon>Gemmiger</taxon>
    </lineage>
</organism>
<accession>A0A9D2ES70</accession>
<dbReference type="EMBL" id="DXBP01000064">
    <property type="protein sequence ID" value="HIZ42964.1"/>
    <property type="molecule type" value="Genomic_DNA"/>
</dbReference>
<dbReference type="CDD" id="cd03791">
    <property type="entry name" value="GT5_Glycogen_synthase_DULL1-like"/>
    <property type="match status" value="1"/>
</dbReference>
<name>A0A9D2ES70_9FIRM</name>
<comment type="catalytic activity">
    <reaction evidence="1 7">
        <text>[(1-&gt;4)-alpha-D-glucosyl](n) + ADP-alpha-D-glucose = [(1-&gt;4)-alpha-D-glucosyl](n+1) + ADP + H(+)</text>
        <dbReference type="Rhea" id="RHEA:18189"/>
        <dbReference type="Rhea" id="RHEA-COMP:9584"/>
        <dbReference type="Rhea" id="RHEA-COMP:9587"/>
        <dbReference type="ChEBI" id="CHEBI:15378"/>
        <dbReference type="ChEBI" id="CHEBI:15444"/>
        <dbReference type="ChEBI" id="CHEBI:57498"/>
        <dbReference type="ChEBI" id="CHEBI:456216"/>
        <dbReference type="EC" id="2.4.1.21"/>
    </reaction>
</comment>
<sequence>MKIAVCASEGAPYAKSGGLGDVMEALPAALARIEGNEVALFLPYYSKIKTNAAYPTEKLAEFRVSLGWRKQYCAVMKLLNRTDGVQVYFLDSEYYFGARTGAIYGDMDDGERFAFFSRGCLDAMVALDFIPDVIQCNDWQTALIPTYLKAVYFEQFPKTRCMYTIHNIEYQGWANANFFDDMLGLPWEYRPVLDMNNSVNVMKGAIETADLVTTVSETYARELMYPYYAHGLDGILANNAWKLTGITNGIDVNTFNPETDKALPAHYNSKTFVEGKAKCKAALQEEVGLPVDPDVPLMAMVTRLAGHKGLDLLCYIARRLMWEEDTQLLILGTGEAQYEGFFRDLERQFPKQVSAKITFNLGLAARIYAGADIYLMPSKSEPCGLSQMNAMRYGTVPVVHATGGLKDTVPPVDENGEGGLGFTFQSYNADDFYAALKRCLNLYRKKPESFHALQKKGMEMDFSWDVPAQKYMELFQKMLSW</sequence>
<dbReference type="Pfam" id="PF00534">
    <property type="entry name" value="Glycos_transf_1"/>
    <property type="match status" value="1"/>
</dbReference>
<comment type="pathway">
    <text evidence="7">Glycan biosynthesis; glycogen biosynthesis.</text>
</comment>
<dbReference type="Pfam" id="PF08323">
    <property type="entry name" value="Glyco_transf_5"/>
    <property type="match status" value="1"/>
</dbReference>
<proteinExistence type="inferred from homology"/>
<evidence type="ECO:0000256" key="7">
    <source>
        <dbReference type="HAMAP-Rule" id="MF_00484"/>
    </source>
</evidence>
<evidence type="ECO:0000256" key="1">
    <source>
        <dbReference type="ARBA" id="ARBA00001478"/>
    </source>
</evidence>
<dbReference type="SUPFAM" id="SSF53756">
    <property type="entry name" value="UDP-Glycosyltransferase/glycogen phosphorylase"/>
    <property type="match status" value="1"/>
</dbReference>
<evidence type="ECO:0000259" key="9">
    <source>
        <dbReference type="Pfam" id="PF08323"/>
    </source>
</evidence>
<dbReference type="HAMAP" id="MF_00484">
    <property type="entry name" value="Glycogen_synth"/>
    <property type="match status" value="1"/>
</dbReference>
<comment type="caution">
    <text evidence="10">The sequence shown here is derived from an EMBL/GenBank/DDBJ whole genome shotgun (WGS) entry which is preliminary data.</text>
</comment>
<dbReference type="AlphaFoldDB" id="A0A9D2ES70"/>
<dbReference type="EC" id="2.4.1.21" evidence="7"/>
<comment type="function">
    <text evidence="2 7">Synthesizes alpha-1,4-glucan chains using ADP-glucose.</text>
</comment>
<protein>
    <recommendedName>
        <fullName evidence="7">Glycogen synthase</fullName>
        <ecNumber evidence="7">2.4.1.21</ecNumber>
    </recommendedName>
    <alternativeName>
        <fullName evidence="7">Starch [bacterial glycogen] synthase</fullName>
    </alternativeName>
</protein>
<dbReference type="GO" id="GO:0004373">
    <property type="term" value="F:alpha-1,4-glucan glucosyltransferase (UDP-glucose donor) activity"/>
    <property type="evidence" value="ECO:0007669"/>
    <property type="project" value="InterPro"/>
</dbReference>
<comment type="similarity">
    <text evidence="3 7">Belongs to the glycosyltransferase 1 family. Bacterial/plant glycogen synthase subfamily.</text>
</comment>
<evidence type="ECO:0000256" key="2">
    <source>
        <dbReference type="ARBA" id="ARBA00002764"/>
    </source>
</evidence>
<evidence type="ECO:0000256" key="5">
    <source>
        <dbReference type="ARBA" id="ARBA00022679"/>
    </source>
</evidence>
<evidence type="ECO:0000256" key="4">
    <source>
        <dbReference type="ARBA" id="ARBA00022676"/>
    </source>
</evidence>
<keyword evidence="5 7" id="KW-0808">Transferase</keyword>
<dbReference type="InterPro" id="IPR013534">
    <property type="entry name" value="Starch_synth_cat_dom"/>
</dbReference>
<dbReference type="GO" id="GO:0009011">
    <property type="term" value="F:alpha-1,4-glucan glucosyltransferase (ADP-glucose donor) activity"/>
    <property type="evidence" value="ECO:0007669"/>
    <property type="project" value="UniProtKB-UniRule"/>
</dbReference>
<reference evidence="10" key="1">
    <citation type="journal article" date="2021" name="PeerJ">
        <title>Extensive microbial diversity within the chicken gut microbiome revealed by metagenomics and culture.</title>
        <authorList>
            <person name="Gilroy R."/>
            <person name="Ravi A."/>
            <person name="Getino M."/>
            <person name="Pursley I."/>
            <person name="Horton D.L."/>
            <person name="Alikhan N.F."/>
            <person name="Baker D."/>
            <person name="Gharbi K."/>
            <person name="Hall N."/>
            <person name="Watson M."/>
            <person name="Adriaenssens E.M."/>
            <person name="Foster-Nyarko E."/>
            <person name="Jarju S."/>
            <person name="Secka A."/>
            <person name="Antonio M."/>
            <person name="Oren A."/>
            <person name="Chaudhuri R.R."/>
            <person name="La Ragione R."/>
            <person name="Hildebrand F."/>
            <person name="Pallen M.J."/>
        </authorList>
    </citation>
    <scope>NUCLEOTIDE SEQUENCE</scope>
    <source>
        <strain evidence="10">ChiSxjej1B13-11774</strain>
    </source>
</reference>
<evidence type="ECO:0000313" key="10">
    <source>
        <dbReference type="EMBL" id="HIZ42964.1"/>
    </source>
</evidence>
<evidence type="ECO:0000259" key="8">
    <source>
        <dbReference type="Pfam" id="PF00534"/>
    </source>
</evidence>
<dbReference type="PANTHER" id="PTHR45825:SF11">
    <property type="entry name" value="ALPHA AMYLASE DOMAIN-CONTAINING PROTEIN"/>
    <property type="match status" value="1"/>
</dbReference>
<dbReference type="InterPro" id="IPR011835">
    <property type="entry name" value="GS/SS"/>
</dbReference>
<dbReference type="Proteomes" id="UP000824048">
    <property type="component" value="Unassembled WGS sequence"/>
</dbReference>
<keyword evidence="6 7" id="KW-0320">Glycogen biosynthesis</keyword>
<dbReference type="Gene3D" id="3.40.50.2000">
    <property type="entry name" value="Glycogen Phosphorylase B"/>
    <property type="match status" value="2"/>
</dbReference>
<evidence type="ECO:0000256" key="6">
    <source>
        <dbReference type="ARBA" id="ARBA00023056"/>
    </source>
</evidence>
<feature type="domain" description="Glycosyl transferase family 1" evidence="8">
    <location>
        <begin position="292"/>
        <end position="449"/>
    </location>
</feature>
<gene>
    <name evidence="7" type="primary">glgA</name>
    <name evidence="10" type="ORF">H9811_10455</name>
</gene>
<feature type="binding site" evidence="7">
    <location>
        <position position="15"/>
    </location>
    <ligand>
        <name>ADP-alpha-D-glucose</name>
        <dbReference type="ChEBI" id="CHEBI:57498"/>
    </ligand>
</feature>
<dbReference type="NCBIfam" id="TIGR02095">
    <property type="entry name" value="glgA"/>
    <property type="match status" value="1"/>
</dbReference>
<dbReference type="InterPro" id="IPR001296">
    <property type="entry name" value="Glyco_trans_1"/>
</dbReference>
<evidence type="ECO:0000256" key="3">
    <source>
        <dbReference type="ARBA" id="ARBA00010281"/>
    </source>
</evidence>
<dbReference type="GO" id="GO:0005978">
    <property type="term" value="P:glycogen biosynthetic process"/>
    <property type="evidence" value="ECO:0007669"/>
    <property type="project" value="UniProtKB-UniRule"/>
</dbReference>
<keyword evidence="4 7" id="KW-0328">Glycosyltransferase</keyword>